<evidence type="ECO:0000259" key="1">
    <source>
        <dbReference type="Pfam" id="PF13843"/>
    </source>
</evidence>
<gene>
    <name evidence="3" type="primary">LOC136082937</name>
</gene>
<dbReference type="PANTHER" id="PTHR46599:SF3">
    <property type="entry name" value="PIGGYBAC TRANSPOSABLE ELEMENT-DERIVED PROTEIN 4"/>
    <property type="match status" value="1"/>
</dbReference>
<dbReference type="Proteomes" id="UP001652625">
    <property type="component" value="Chromosome 08"/>
</dbReference>
<dbReference type="Pfam" id="PF13843">
    <property type="entry name" value="DDE_Tnp_1_7"/>
    <property type="match status" value="2"/>
</dbReference>
<reference evidence="3" key="1">
    <citation type="submission" date="2025-08" db="UniProtKB">
        <authorList>
            <consortium name="RefSeq"/>
        </authorList>
    </citation>
    <scope>IDENTIFICATION</scope>
</reference>
<dbReference type="InterPro" id="IPR029526">
    <property type="entry name" value="PGBD"/>
</dbReference>
<accession>A0ABM4C9T6</accession>
<name>A0ABM4C9T6_HYDVU</name>
<feature type="domain" description="PiggyBac transposable element-derived protein" evidence="1">
    <location>
        <begin position="167"/>
        <end position="278"/>
    </location>
</feature>
<proteinExistence type="predicted"/>
<dbReference type="GeneID" id="136082937"/>
<dbReference type="PANTHER" id="PTHR46599">
    <property type="entry name" value="PIGGYBAC TRANSPOSABLE ELEMENT-DERIVED PROTEIN 4"/>
    <property type="match status" value="1"/>
</dbReference>
<sequence>MWQFLGVLLHMGCVKMPSLEHYWSKNSLYRVPLFSRIMPRNKFQLMLRFWHFVNNEDSGSRRLCKIIELLDHLNNTMDNIYCPNKNILVDESMMPWKGRLVFRQYVKNKRHRYGIKFYELCESDGIVLKVKIYSGEITLGKYLLGQTGAIILDLMEKFLGKDYHLTDRKSNPKECTKAKLKQRDVISRNRESVVVAKWKDKRDVLMINILHSLQMIEVTNRRGEKKMKPNIIKDYNQFMLGVDRGEQMVSYYDCLRKTIIWYKKVALHLFDTFLFNAYCLNSKYGLDKTISLQKFRELIVTDLLGERLNEMVPRITKNNFHYLSSIPRNEKKKFLTKPCRVCSKIKRKETRYECAVCENSPLLCIGECFRMLWIAFGTRKHFRYIAELEMAINLRPLKSKALPAFYEFTGSDTTTTYCGNGKKFAWSTWCSFNDVTEAFFGAVCNS</sequence>
<feature type="domain" description="PiggyBac transposable element-derived protein" evidence="1">
    <location>
        <begin position="3"/>
        <end position="166"/>
    </location>
</feature>
<evidence type="ECO:0000313" key="2">
    <source>
        <dbReference type="Proteomes" id="UP001652625"/>
    </source>
</evidence>
<protein>
    <submittedName>
        <fullName evidence="3">PiggyBac transposable element-derived protein 4-like</fullName>
    </submittedName>
</protein>
<keyword evidence="2" id="KW-1185">Reference proteome</keyword>
<organism evidence="2 3">
    <name type="scientific">Hydra vulgaris</name>
    <name type="common">Hydra</name>
    <name type="synonym">Hydra attenuata</name>
    <dbReference type="NCBI Taxonomy" id="6087"/>
    <lineage>
        <taxon>Eukaryota</taxon>
        <taxon>Metazoa</taxon>
        <taxon>Cnidaria</taxon>
        <taxon>Hydrozoa</taxon>
        <taxon>Hydroidolina</taxon>
        <taxon>Anthoathecata</taxon>
        <taxon>Aplanulata</taxon>
        <taxon>Hydridae</taxon>
        <taxon>Hydra</taxon>
    </lineage>
</organism>
<evidence type="ECO:0000313" key="3">
    <source>
        <dbReference type="RefSeq" id="XP_065658423.1"/>
    </source>
</evidence>
<dbReference type="RefSeq" id="XP_065658423.1">
    <property type="nucleotide sequence ID" value="XM_065802351.1"/>
</dbReference>